<feature type="domain" description="Phospholipid/glycerol acyltransferase" evidence="9">
    <location>
        <begin position="90"/>
        <end position="205"/>
    </location>
</feature>
<dbReference type="InterPro" id="IPR002123">
    <property type="entry name" value="Plipid/glycerol_acylTrfase"/>
</dbReference>
<keyword evidence="3 8" id="KW-0812">Transmembrane</keyword>
<dbReference type="GO" id="GO:0016746">
    <property type="term" value="F:acyltransferase activity"/>
    <property type="evidence" value="ECO:0007669"/>
    <property type="project" value="UniProtKB-KW"/>
</dbReference>
<dbReference type="CDD" id="cd07989">
    <property type="entry name" value="LPLAT_AGPAT-like"/>
    <property type="match status" value="1"/>
</dbReference>
<keyword evidence="7 10" id="KW-0012">Acyltransferase</keyword>
<evidence type="ECO:0000256" key="3">
    <source>
        <dbReference type="ARBA" id="ARBA00022692"/>
    </source>
</evidence>
<dbReference type="GO" id="GO:0016020">
    <property type="term" value="C:membrane"/>
    <property type="evidence" value="ECO:0007669"/>
    <property type="project" value="UniProtKB-SubCell"/>
</dbReference>
<proteinExistence type="predicted"/>
<evidence type="ECO:0000256" key="2">
    <source>
        <dbReference type="ARBA" id="ARBA00022679"/>
    </source>
</evidence>
<dbReference type="PANTHER" id="PTHR23063">
    <property type="entry name" value="PHOSPHOLIPID ACYLTRANSFERASE"/>
    <property type="match status" value="1"/>
</dbReference>
<keyword evidence="4 8" id="KW-1133">Transmembrane helix</keyword>
<dbReference type="AlphaFoldDB" id="A0A844APP5"/>
<keyword evidence="6 8" id="KW-0472">Membrane</keyword>
<gene>
    <name evidence="10" type="ORF">GG681_02185</name>
</gene>
<evidence type="ECO:0000256" key="8">
    <source>
        <dbReference type="SAM" id="Phobius"/>
    </source>
</evidence>
<accession>A0A844APP5</accession>
<dbReference type="Pfam" id="PF01553">
    <property type="entry name" value="Acyltransferase"/>
    <property type="match status" value="1"/>
</dbReference>
<dbReference type="RefSeq" id="WP_153544605.1">
    <property type="nucleotide sequence ID" value="NZ_WIXK01000001.1"/>
</dbReference>
<dbReference type="GO" id="GO:0006629">
    <property type="term" value="P:lipid metabolic process"/>
    <property type="evidence" value="ECO:0007669"/>
    <property type="project" value="UniProtKB-KW"/>
</dbReference>
<sequence>MSMSWQSESAPDPVHVSLKGWVLIGLRGGAVIPVLVFTFLLMVAIRPVESIFSGTRRPLSSRVPQFASRVVLRLMGFQYKVSGVAMRNPGAVVANHSSWLDIFVVNAAKRVFFVSKAEVAGWAGIGALAKASGTIFIERERAQARDQAVLFEKHLISGHKLMFFPEGTSTDGCRVLKFKSSLFAPFMRDELRDHLYIQPMSVIYHAPKGEPDRFYGWWGDMDFGENMLKILSQPKQGTIEVLLHPPLLAADFADRKALTAACEKAVRDGFEAQKTLGAA</sequence>
<comment type="subcellular location">
    <subcellularLocation>
        <location evidence="1">Membrane</location>
    </subcellularLocation>
</comment>
<comment type="caution">
    <text evidence="10">The sequence shown here is derived from an EMBL/GenBank/DDBJ whole genome shotgun (WGS) entry which is preliminary data.</text>
</comment>
<keyword evidence="11" id="KW-1185">Reference proteome</keyword>
<evidence type="ECO:0000313" key="10">
    <source>
        <dbReference type="EMBL" id="MQY41437.1"/>
    </source>
</evidence>
<dbReference type="SMART" id="SM00563">
    <property type="entry name" value="PlsC"/>
    <property type="match status" value="1"/>
</dbReference>
<dbReference type="EMBL" id="WIXK01000001">
    <property type="protein sequence ID" value="MQY41437.1"/>
    <property type="molecule type" value="Genomic_DNA"/>
</dbReference>
<evidence type="ECO:0000256" key="5">
    <source>
        <dbReference type="ARBA" id="ARBA00023098"/>
    </source>
</evidence>
<keyword evidence="2 10" id="KW-0808">Transferase</keyword>
<reference evidence="10 11" key="1">
    <citation type="submission" date="2019-10" db="EMBL/GenBank/DDBJ databases">
        <title>Epibacterium sp. nov., isolated from seawater.</title>
        <authorList>
            <person name="Zhang X."/>
            <person name="Li N."/>
        </authorList>
    </citation>
    <scope>NUCLEOTIDE SEQUENCE [LARGE SCALE GENOMIC DNA]</scope>
    <source>
        <strain evidence="10 11">SM1969</strain>
    </source>
</reference>
<evidence type="ECO:0000259" key="9">
    <source>
        <dbReference type="SMART" id="SM00563"/>
    </source>
</evidence>
<protein>
    <submittedName>
        <fullName evidence="10">1-acyl-sn-glycerol-3-phosphate acyltransferase</fullName>
    </submittedName>
</protein>
<feature type="transmembrane region" description="Helical" evidence="8">
    <location>
        <begin position="20"/>
        <end position="45"/>
    </location>
</feature>
<name>A0A844APP5_9RHOB</name>
<dbReference type="Proteomes" id="UP000436694">
    <property type="component" value="Unassembled WGS sequence"/>
</dbReference>
<evidence type="ECO:0000256" key="1">
    <source>
        <dbReference type="ARBA" id="ARBA00004370"/>
    </source>
</evidence>
<dbReference type="SUPFAM" id="SSF69593">
    <property type="entry name" value="Glycerol-3-phosphate (1)-acyltransferase"/>
    <property type="match status" value="1"/>
</dbReference>
<evidence type="ECO:0000256" key="4">
    <source>
        <dbReference type="ARBA" id="ARBA00022989"/>
    </source>
</evidence>
<keyword evidence="5" id="KW-0443">Lipid metabolism</keyword>
<evidence type="ECO:0000256" key="6">
    <source>
        <dbReference type="ARBA" id="ARBA00023136"/>
    </source>
</evidence>
<evidence type="ECO:0000313" key="11">
    <source>
        <dbReference type="Proteomes" id="UP000436694"/>
    </source>
</evidence>
<organism evidence="10 11">
    <name type="scientific">Tritonibacter aquimaris</name>
    <dbReference type="NCBI Taxonomy" id="2663379"/>
    <lineage>
        <taxon>Bacteria</taxon>
        <taxon>Pseudomonadati</taxon>
        <taxon>Pseudomonadota</taxon>
        <taxon>Alphaproteobacteria</taxon>
        <taxon>Rhodobacterales</taxon>
        <taxon>Paracoccaceae</taxon>
        <taxon>Tritonibacter</taxon>
    </lineage>
</organism>
<evidence type="ECO:0000256" key="7">
    <source>
        <dbReference type="ARBA" id="ARBA00023315"/>
    </source>
</evidence>
<dbReference type="PANTHER" id="PTHR23063:SF52">
    <property type="entry name" value="LYSOPHOSPHATIDYLCHOLINE ACYLTRANSFERASE"/>
    <property type="match status" value="1"/>
</dbReference>